<dbReference type="Proteomes" id="UP000323930">
    <property type="component" value="Unassembled WGS sequence"/>
</dbReference>
<evidence type="ECO:0000313" key="3">
    <source>
        <dbReference type="Proteomes" id="UP000323930"/>
    </source>
</evidence>
<dbReference type="InterPro" id="IPR017578">
    <property type="entry name" value="Ribazole_CobC"/>
</dbReference>
<dbReference type="EMBL" id="VSDQ01000163">
    <property type="protein sequence ID" value="TYA92228.1"/>
    <property type="molecule type" value="Genomic_DNA"/>
</dbReference>
<protein>
    <recommendedName>
        <fullName evidence="1">Alpha-ribazole phosphatase</fullName>
        <ecNumber evidence="1">3.1.3.73</ecNumber>
    </recommendedName>
</protein>
<dbReference type="GO" id="GO:0043755">
    <property type="term" value="F:alpha-ribazole phosphatase activity"/>
    <property type="evidence" value="ECO:0007669"/>
    <property type="project" value="UniProtKB-UniRule"/>
</dbReference>
<dbReference type="GO" id="GO:0009236">
    <property type="term" value="P:cobalamin biosynthetic process"/>
    <property type="evidence" value="ECO:0007669"/>
    <property type="project" value="UniProtKB-UniRule"/>
</dbReference>
<dbReference type="InterPro" id="IPR029033">
    <property type="entry name" value="His_PPase_superfam"/>
</dbReference>
<dbReference type="InterPro" id="IPR013078">
    <property type="entry name" value="His_Pase_superF_clade-1"/>
</dbReference>
<evidence type="ECO:0000313" key="2">
    <source>
        <dbReference type="EMBL" id="TYA92228.1"/>
    </source>
</evidence>
<dbReference type="CDD" id="cd07067">
    <property type="entry name" value="HP_PGM_like"/>
    <property type="match status" value="1"/>
</dbReference>
<dbReference type="OrthoDB" id="9782128at2"/>
<keyword evidence="3" id="KW-1185">Reference proteome</keyword>
<dbReference type="AlphaFoldDB" id="A0A5D0JBH2"/>
<dbReference type="PANTHER" id="PTHR48100">
    <property type="entry name" value="BROAD-SPECIFICITY PHOSPHATASE YOR283W-RELATED"/>
    <property type="match status" value="1"/>
</dbReference>
<dbReference type="SMART" id="SM00855">
    <property type="entry name" value="PGAM"/>
    <property type="match status" value="1"/>
</dbReference>
<sequence>MEIYLVRHSTPKIEKGICYGQADLDLAHSWPSEFDNIKRKLPIHSSVKVFSSPLKRCALLAQSLNNDVTFHDHLKELNFGHWELKSWNDIPEEELNPWMEDFVNIQIPNGESYTVLATRVMSCFETISKTISPKPLIIVTHAGPIRSILANILRLDLKDSFKIKINYGDVFHITKAKEGFKLNTAINL</sequence>
<dbReference type="GO" id="GO:0005737">
    <property type="term" value="C:cytoplasm"/>
    <property type="evidence" value="ECO:0007669"/>
    <property type="project" value="TreeGrafter"/>
</dbReference>
<organism evidence="2 3">
    <name type="scientific">Seonamhaeicola marinus</name>
    <dbReference type="NCBI Taxonomy" id="1912246"/>
    <lineage>
        <taxon>Bacteria</taxon>
        <taxon>Pseudomonadati</taxon>
        <taxon>Bacteroidota</taxon>
        <taxon>Flavobacteriia</taxon>
        <taxon>Flavobacteriales</taxon>
        <taxon>Flavobacteriaceae</taxon>
    </lineage>
</organism>
<comment type="caution">
    <text evidence="2">The sequence shown here is derived from an EMBL/GenBank/DDBJ whole genome shotgun (WGS) entry which is preliminary data.</text>
</comment>
<reference evidence="2 3" key="1">
    <citation type="submission" date="2019-08" db="EMBL/GenBank/DDBJ databases">
        <title>Seonamhaeicola sediminis sp. nov., isolated from marine sediment.</title>
        <authorList>
            <person name="Cao W.R."/>
        </authorList>
    </citation>
    <scope>NUCLEOTIDE SEQUENCE [LARGE SCALE GENOMIC DNA]</scope>
    <source>
        <strain evidence="2 3">B011</strain>
    </source>
</reference>
<dbReference type="InterPro" id="IPR050275">
    <property type="entry name" value="PGM_Phosphatase"/>
</dbReference>
<dbReference type="Pfam" id="PF00300">
    <property type="entry name" value="His_Phos_1"/>
    <property type="match status" value="1"/>
</dbReference>
<gene>
    <name evidence="2" type="primary">cobC</name>
    <name evidence="2" type="ORF">FUA24_02005</name>
</gene>
<dbReference type="NCBIfam" id="TIGR03162">
    <property type="entry name" value="ribazole_cobC"/>
    <property type="match status" value="1"/>
</dbReference>
<dbReference type="RefSeq" id="WP_148539835.1">
    <property type="nucleotide sequence ID" value="NZ_VSDQ01000163.1"/>
</dbReference>
<dbReference type="Gene3D" id="3.40.50.1240">
    <property type="entry name" value="Phosphoglycerate mutase-like"/>
    <property type="match status" value="1"/>
</dbReference>
<dbReference type="SUPFAM" id="SSF53254">
    <property type="entry name" value="Phosphoglycerate mutase-like"/>
    <property type="match status" value="1"/>
</dbReference>
<proteinExistence type="predicted"/>
<dbReference type="EC" id="3.1.3.73" evidence="1"/>
<accession>A0A5D0JBH2</accession>
<evidence type="ECO:0000256" key="1">
    <source>
        <dbReference type="NCBIfam" id="TIGR03162"/>
    </source>
</evidence>
<name>A0A5D0JBH2_9FLAO</name>
<dbReference type="PANTHER" id="PTHR48100:SF59">
    <property type="entry name" value="ADENOSYLCOBALAMIN_ALPHA-RIBAZOLE PHOSPHATASE"/>
    <property type="match status" value="1"/>
</dbReference>